<dbReference type="SUPFAM" id="SSF55874">
    <property type="entry name" value="ATPase domain of HSP90 chaperone/DNA topoisomerase II/histidine kinase"/>
    <property type="match status" value="1"/>
</dbReference>
<dbReference type="GO" id="GO:0004674">
    <property type="term" value="F:protein serine/threonine kinase activity"/>
    <property type="evidence" value="ECO:0007669"/>
    <property type="project" value="UniProtKB-KW"/>
</dbReference>
<evidence type="ECO:0000256" key="2">
    <source>
        <dbReference type="SAM" id="MobiDB-lite"/>
    </source>
</evidence>
<feature type="domain" description="Histidine kinase/HSP90-like ATPase" evidence="3">
    <location>
        <begin position="71"/>
        <end position="189"/>
    </location>
</feature>
<accession>A0A7J5DAN6</accession>
<comment type="caution">
    <text evidence="4">The sequence shown here is derived from an EMBL/GenBank/DDBJ whole genome shotgun (WGS) entry which is preliminary data.</text>
</comment>
<dbReference type="EMBL" id="WBKG01000023">
    <property type="protein sequence ID" value="KAB1985835.1"/>
    <property type="molecule type" value="Genomic_DNA"/>
</dbReference>
<dbReference type="RefSeq" id="WP_151471764.1">
    <property type="nucleotide sequence ID" value="NZ_WBKG01000023.1"/>
</dbReference>
<dbReference type="CDD" id="cd16936">
    <property type="entry name" value="HATPase_RsbW-like"/>
    <property type="match status" value="1"/>
</dbReference>
<dbReference type="GO" id="GO:0005524">
    <property type="term" value="F:ATP binding"/>
    <property type="evidence" value="ECO:0007669"/>
    <property type="project" value="UniProtKB-KW"/>
</dbReference>
<dbReference type="AlphaFoldDB" id="A0A7J5DAN6"/>
<feature type="region of interest" description="Disordered" evidence="2">
    <location>
        <begin position="1"/>
        <end position="75"/>
    </location>
</feature>
<sequence>MPAPRGPRREPSSSPAHGDRAPGHETRAPGQGARPADGRTLHALPVPGGTAVSGDTPASPAHGAHGLRTTVPAHPSRVPAVRAAVAEYLTRLRLPAERVEDAVLAAGELFTNALRHGSPDRGDTITVGIECDPRELRVSVADRSSALPVARTAAGAEESGHGLAIVAALSDEWGVEPADPGTTGKKVWFSMVLQKVP</sequence>
<dbReference type="InterPro" id="IPR036890">
    <property type="entry name" value="HATPase_C_sf"/>
</dbReference>
<proteinExistence type="predicted"/>
<keyword evidence="1" id="KW-0808">Transferase</keyword>
<evidence type="ECO:0000313" key="5">
    <source>
        <dbReference type="Proteomes" id="UP000442990"/>
    </source>
</evidence>
<keyword evidence="5" id="KW-1185">Reference proteome</keyword>
<dbReference type="InterPro" id="IPR050267">
    <property type="entry name" value="Anti-sigma-factor_SerPK"/>
</dbReference>
<reference evidence="4 5" key="1">
    <citation type="submission" date="2019-09" db="EMBL/GenBank/DDBJ databases">
        <title>Isolation and identification of active actinomycetes.</title>
        <authorList>
            <person name="Yu Z."/>
            <person name="Han C."/>
            <person name="Yu B."/>
        </authorList>
    </citation>
    <scope>NUCLEOTIDE SEQUENCE [LARGE SCALE GENOMIC DNA]</scope>
    <source>
        <strain evidence="4 5">NEAU-H2</strain>
    </source>
</reference>
<dbReference type="PANTHER" id="PTHR35526">
    <property type="entry name" value="ANTI-SIGMA-F FACTOR RSBW-RELATED"/>
    <property type="match status" value="1"/>
</dbReference>
<dbReference type="Gene3D" id="3.30.565.10">
    <property type="entry name" value="Histidine kinase-like ATPase, C-terminal domain"/>
    <property type="match status" value="1"/>
</dbReference>
<dbReference type="Proteomes" id="UP000442990">
    <property type="component" value="Unassembled WGS sequence"/>
</dbReference>
<keyword evidence="1" id="KW-0418">Kinase</keyword>
<feature type="compositionally biased region" description="Basic and acidic residues" evidence="2">
    <location>
        <begin position="7"/>
        <end position="27"/>
    </location>
</feature>
<dbReference type="Pfam" id="PF13581">
    <property type="entry name" value="HATPase_c_2"/>
    <property type="match status" value="1"/>
</dbReference>
<name>A0A7J5DAN6_9ACTN</name>
<keyword evidence="4" id="KW-0547">Nucleotide-binding</keyword>
<dbReference type="PANTHER" id="PTHR35526:SF3">
    <property type="entry name" value="ANTI-SIGMA-F FACTOR RSBW"/>
    <property type="match status" value="1"/>
</dbReference>
<keyword evidence="4" id="KW-0067">ATP-binding</keyword>
<evidence type="ECO:0000256" key="1">
    <source>
        <dbReference type="ARBA" id="ARBA00022527"/>
    </source>
</evidence>
<evidence type="ECO:0000259" key="3">
    <source>
        <dbReference type="Pfam" id="PF13581"/>
    </source>
</evidence>
<evidence type="ECO:0000313" key="4">
    <source>
        <dbReference type="EMBL" id="KAB1985835.1"/>
    </source>
</evidence>
<gene>
    <name evidence="4" type="ORF">F8144_25085</name>
</gene>
<keyword evidence="1" id="KW-0723">Serine/threonine-protein kinase</keyword>
<dbReference type="InterPro" id="IPR003594">
    <property type="entry name" value="HATPase_dom"/>
</dbReference>
<organism evidence="4 5">
    <name type="scientific">Streptomyces triticiradicis</name>
    <dbReference type="NCBI Taxonomy" id="2651189"/>
    <lineage>
        <taxon>Bacteria</taxon>
        <taxon>Bacillati</taxon>
        <taxon>Actinomycetota</taxon>
        <taxon>Actinomycetes</taxon>
        <taxon>Kitasatosporales</taxon>
        <taxon>Streptomycetaceae</taxon>
        <taxon>Streptomyces</taxon>
    </lineage>
</organism>
<protein>
    <submittedName>
        <fullName evidence="4">ATP-binding protein</fullName>
    </submittedName>
</protein>